<evidence type="ECO:0000256" key="5">
    <source>
        <dbReference type="ARBA" id="ARBA00022692"/>
    </source>
</evidence>
<proteinExistence type="inferred from homology"/>
<evidence type="ECO:0000256" key="1">
    <source>
        <dbReference type="ARBA" id="ARBA00004141"/>
    </source>
</evidence>
<keyword evidence="4 8" id="KW-0808">Transferase</keyword>
<dbReference type="Pfam" id="PF01040">
    <property type="entry name" value="UbiA"/>
    <property type="match status" value="1"/>
</dbReference>
<evidence type="ECO:0000256" key="2">
    <source>
        <dbReference type="ARBA" id="ARBA00022428"/>
    </source>
</evidence>
<keyword evidence="6 8" id="KW-1133">Transmembrane helix</keyword>
<gene>
    <name evidence="8 10" type="primary">menA</name>
    <name evidence="10" type="ORF">RQM65_15860</name>
</gene>
<evidence type="ECO:0000256" key="4">
    <source>
        <dbReference type="ARBA" id="ARBA00022679"/>
    </source>
</evidence>
<sequence length="306" mass="33721">MELPRKIKPWLHAARLRTLPLSISGVLVGTGLANYYGEADTLIFILSICTTIGLQVTSNFANDYGDGVRGTDNEDRIGPKRALQSGLLTPKKLKKGILVSVVIDVLLVVSLIYVAFGPQNLLFSAVFLILGAAGIWASLKYTIGRSAYGYRGLGDLFVLLFFGWVAVLGSMFLYTEALTPLATLPATAIGLLSVGVLNLNNLRDVFSDKKAGKNTLAVYMGFENAKIYHYLLLISAFTCTILFLNIQFGKWPLSYLPLLAFIPIFFHLIRIYRTTLPQSIDSELKKLALSTFFLAVLMYIICNIFS</sequence>
<protein>
    <recommendedName>
        <fullName evidence="8 9">1,4-dihydroxy-2-naphthoate octaprenyltransferase</fullName>
        <shortName evidence="8">DHNA-octaprenyltransferase</shortName>
        <ecNumber evidence="8 9">2.5.1.74</ecNumber>
    </recommendedName>
</protein>
<dbReference type="PANTHER" id="PTHR13929:SF0">
    <property type="entry name" value="UBIA PRENYLTRANSFERASE DOMAIN-CONTAINING PROTEIN 1"/>
    <property type="match status" value="1"/>
</dbReference>
<keyword evidence="7 8" id="KW-0472">Membrane</keyword>
<evidence type="ECO:0000256" key="6">
    <source>
        <dbReference type="ARBA" id="ARBA00022989"/>
    </source>
</evidence>
<evidence type="ECO:0000313" key="10">
    <source>
        <dbReference type="EMBL" id="MDT7830143.1"/>
    </source>
</evidence>
<feature type="transmembrane region" description="Helical" evidence="8">
    <location>
        <begin position="97"/>
        <end position="116"/>
    </location>
</feature>
<dbReference type="PANTHER" id="PTHR13929">
    <property type="entry name" value="1,4-DIHYDROXY-2-NAPHTHOATE OCTAPRENYLTRANSFERASE"/>
    <property type="match status" value="1"/>
</dbReference>
<evidence type="ECO:0000256" key="9">
    <source>
        <dbReference type="NCBIfam" id="TIGR00751"/>
    </source>
</evidence>
<comment type="caution">
    <text evidence="10">The sequence shown here is derived from an EMBL/GenBank/DDBJ whole genome shotgun (WGS) entry which is preliminary data.</text>
</comment>
<name>A0ABU3L9S1_9FLAO</name>
<accession>A0ABU3L9S1</accession>
<comment type="catalytic activity">
    <reaction evidence="8">
        <text>an all-trans-polyprenyl diphosphate + 1,4-dihydroxy-2-naphthoate + H(+) = a 2-demethylmenaquinol + CO2 + diphosphate</text>
        <dbReference type="Rhea" id="RHEA:26478"/>
        <dbReference type="Rhea" id="RHEA-COMP:9563"/>
        <dbReference type="Rhea" id="RHEA-COMP:9564"/>
        <dbReference type="ChEBI" id="CHEBI:11173"/>
        <dbReference type="ChEBI" id="CHEBI:15378"/>
        <dbReference type="ChEBI" id="CHEBI:16526"/>
        <dbReference type="ChEBI" id="CHEBI:33019"/>
        <dbReference type="ChEBI" id="CHEBI:55437"/>
        <dbReference type="ChEBI" id="CHEBI:58914"/>
        <dbReference type="EC" id="2.5.1.74"/>
    </reaction>
</comment>
<dbReference type="PIRSF" id="PIRSF005355">
    <property type="entry name" value="UBIAD1"/>
    <property type="match status" value="1"/>
</dbReference>
<comment type="function">
    <text evidence="8">Conversion of 1,4-dihydroxy-2-naphthoate (DHNA) to demethylmenaquinone (DMK).</text>
</comment>
<comment type="similarity">
    <text evidence="8">Belongs to the MenA family. Type 1 subfamily.</text>
</comment>
<feature type="transmembrane region" description="Helical" evidence="8">
    <location>
        <begin position="153"/>
        <end position="175"/>
    </location>
</feature>
<dbReference type="HAMAP" id="MF_01937">
    <property type="entry name" value="MenA_1"/>
    <property type="match status" value="1"/>
</dbReference>
<evidence type="ECO:0000256" key="8">
    <source>
        <dbReference type="HAMAP-Rule" id="MF_01937"/>
    </source>
</evidence>
<keyword evidence="2 8" id="KW-0474">Menaquinone biosynthesis</keyword>
<dbReference type="InterPro" id="IPR004657">
    <property type="entry name" value="MenA"/>
</dbReference>
<feature type="transmembrane region" description="Helical" evidence="8">
    <location>
        <begin position="284"/>
        <end position="301"/>
    </location>
</feature>
<comment type="subcellular location">
    <subcellularLocation>
        <location evidence="8">Cell membrane</location>
        <topology evidence="8">Multi-pass membrane protein</topology>
    </subcellularLocation>
    <subcellularLocation>
        <location evidence="1">Membrane</location>
        <topology evidence="1">Multi-pass membrane protein</topology>
    </subcellularLocation>
</comment>
<feature type="transmembrane region" description="Helical" evidence="8">
    <location>
        <begin position="122"/>
        <end position="141"/>
    </location>
</feature>
<dbReference type="NCBIfam" id="TIGR00751">
    <property type="entry name" value="menA"/>
    <property type="match status" value="1"/>
</dbReference>
<keyword evidence="11" id="KW-1185">Reference proteome</keyword>
<feature type="transmembrane region" description="Helical" evidence="8">
    <location>
        <begin position="227"/>
        <end position="248"/>
    </location>
</feature>
<comment type="pathway">
    <text evidence="8">Quinol/quinone metabolism; menaquinone biosynthesis; menaquinol from 1,4-dihydroxy-2-naphthoate: step 1/2.</text>
</comment>
<dbReference type="CDD" id="cd13962">
    <property type="entry name" value="PT_UbiA_UBIAD1"/>
    <property type="match status" value="1"/>
</dbReference>
<dbReference type="InterPro" id="IPR026046">
    <property type="entry name" value="UBIAD1"/>
</dbReference>
<keyword evidence="3 8" id="KW-1003">Cell membrane</keyword>
<feature type="transmembrane region" description="Helical" evidence="8">
    <location>
        <begin position="254"/>
        <end position="272"/>
    </location>
</feature>
<dbReference type="EC" id="2.5.1.74" evidence="8 9"/>
<evidence type="ECO:0000256" key="7">
    <source>
        <dbReference type="ARBA" id="ARBA00023136"/>
    </source>
</evidence>
<reference evidence="10 11" key="1">
    <citation type="submission" date="2023-09" db="EMBL/GenBank/DDBJ databases">
        <title>Novel taxa isolated from Blanes Bay.</title>
        <authorList>
            <person name="Rey-Velasco X."/>
            <person name="Lucena T."/>
        </authorList>
    </citation>
    <scope>NUCLEOTIDE SEQUENCE [LARGE SCALE GENOMIC DNA]</scope>
    <source>
        <strain evidence="10 11">S334</strain>
    </source>
</reference>
<dbReference type="Proteomes" id="UP001250656">
    <property type="component" value="Unassembled WGS sequence"/>
</dbReference>
<dbReference type="InterPro" id="IPR000537">
    <property type="entry name" value="UbiA_prenyltransferase"/>
</dbReference>
<evidence type="ECO:0000313" key="11">
    <source>
        <dbReference type="Proteomes" id="UP001250656"/>
    </source>
</evidence>
<organism evidence="10 11">
    <name type="scientific">Pricia mediterranea</name>
    <dbReference type="NCBI Taxonomy" id="3076079"/>
    <lineage>
        <taxon>Bacteria</taxon>
        <taxon>Pseudomonadati</taxon>
        <taxon>Bacteroidota</taxon>
        <taxon>Flavobacteriia</taxon>
        <taxon>Flavobacteriales</taxon>
        <taxon>Flavobacteriaceae</taxon>
        <taxon>Pricia</taxon>
    </lineage>
</organism>
<dbReference type="EMBL" id="JAVTTP010000001">
    <property type="protein sequence ID" value="MDT7830143.1"/>
    <property type="molecule type" value="Genomic_DNA"/>
</dbReference>
<evidence type="ECO:0000256" key="3">
    <source>
        <dbReference type="ARBA" id="ARBA00022475"/>
    </source>
</evidence>
<keyword evidence="5 8" id="KW-0812">Transmembrane</keyword>
<dbReference type="RefSeq" id="WP_314016397.1">
    <property type="nucleotide sequence ID" value="NZ_JAVTTP010000001.1"/>
</dbReference>